<dbReference type="PIRSF" id="PIRSF004749">
    <property type="entry name" value="Pep_def"/>
    <property type="match status" value="1"/>
</dbReference>
<dbReference type="NCBIfam" id="NF001159">
    <property type="entry name" value="PRK00150.1-3"/>
    <property type="match status" value="1"/>
</dbReference>
<dbReference type="CDD" id="cd00487">
    <property type="entry name" value="Pep_deformylase"/>
    <property type="match status" value="1"/>
</dbReference>
<comment type="caution">
    <text evidence="8">The sequence shown here is derived from an EMBL/GenBank/DDBJ whole genome shotgun (WGS) entry which is preliminary data.</text>
</comment>
<keyword evidence="9" id="KW-1185">Reference proteome</keyword>
<dbReference type="GO" id="GO:0042586">
    <property type="term" value="F:peptide deformylase activity"/>
    <property type="evidence" value="ECO:0007669"/>
    <property type="project" value="UniProtKB-UniRule"/>
</dbReference>
<protein>
    <recommendedName>
        <fullName evidence="6">Peptide deformylase</fullName>
        <shortName evidence="6">PDF</shortName>
        <ecNumber evidence="6">3.5.1.88</ecNumber>
    </recommendedName>
    <alternativeName>
        <fullName evidence="6">Polypeptide deformylase</fullName>
    </alternativeName>
</protein>
<dbReference type="AlphaFoldDB" id="A0A3N1GAN8"/>
<accession>A0A3N1GAN8</accession>
<dbReference type="Proteomes" id="UP000276232">
    <property type="component" value="Unassembled WGS sequence"/>
</dbReference>
<comment type="catalytic activity">
    <reaction evidence="6">
        <text>N-terminal N-formyl-L-methionyl-[peptide] + H2O = N-terminal L-methionyl-[peptide] + formate</text>
        <dbReference type="Rhea" id="RHEA:24420"/>
        <dbReference type="Rhea" id="RHEA-COMP:10639"/>
        <dbReference type="Rhea" id="RHEA-COMP:10640"/>
        <dbReference type="ChEBI" id="CHEBI:15377"/>
        <dbReference type="ChEBI" id="CHEBI:15740"/>
        <dbReference type="ChEBI" id="CHEBI:49298"/>
        <dbReference type="ChEBI" id="CHEBI:64731"/>
        <dbReference type="EC" id="3.5.1.88"/>
    </reaction>
</comment>
<evidence type="ECO:0000313" key="9">
    <source>
        <dbReference type="Proteomes" id="UP000276232"/>
    </source>
</evidence>
<feature type="binding site" evidence="6">
    <location>
        <position position="119"/>
    </location>
    <ligand>
        <name>Fe cation</name>
        <dbReference type="ChEBI" id="CHEBI:24875"/>
    </ligand>
</feature>
<proteinExistence type="inferred from homology"/>
<evidence type="ECO:0000256" key="3">
    <source>
        <dbReference type="ARBA" id="ARBA00022801"/>
    </source>
</evidence>
<dbReference type="PANTHER" id="PTHR10458">
    <property type="entry name" value="PEPTIDE DEFORMYLASE"/>
    <property type="match status" value="1"/>
</dbReference>
<keyword evidence="4 6" id="KW-0648">Protein biosynthesis</keyword>
<evidence type="ECO:0000256" key="7">
    <source>
        <dbReference type="SAM" id="MobiDB-lite"/>
    </source>
</evidence>
<dbReference type="HAMAP" id="MF_00163">
    <property type="entry name" value="Pep_deformylase"/>
    <property type="match status" value="1"/>
</dbReference>
<dbReference type="Gene3D" id="3.90.45.10">
    <property type="entry name" value="Peptide deformylase"/>
    <property type="match status" value="1"/>
</dbReference>
<comment type="similarity">
    <text evidence="1 6">Belongs to the polypeptide deformylase family.</text>
</comment>
<dbReference type="Pfam" id="PF01327">
    <property type="entry name" value="Pep_deformylase"/>
    <property type="match status" value="1"/>
</dbReference>
<evidence type="ECO:0000256" key="4">
    <source>
        <dbReference type="ARBA" id="ARBA00022917"/>
    </source>
</evidence>
<feature type="region of interest" description="Disordered" evidence="7">
    <location>
        <begin position="1"/>
        <end position="26"/>
    </location>
</feature>
<organism evidence="8 9">
    <name type="scientific">Pseudokineococcus lusitanus</name>
    <dbReference type="NCBI Taxonomy" id="763993"/>
    <lineage>
        <taxon>Bacteria</taxon>
        <taxon>Bacillati</taxon>
        <taxon>Actinomycetota</taxon>
        <taxon>Actinomycetes</taxon>
        <taxon>Kineosporiales</taxon>
        <taxon>Kineosporiaceae</taxon>
        <taxon>Pseudokineococcus</taxon>
    </lineage>
</organism>
<dbReference type="FunCoup" id="A0A3N1GAN8">
    <property type="interactions" value="174"/>
</dbReference>
<comment type="cofactor">
    <cofactor evidence="6">
        <name>Fe(2+)</name>
        <dbReference type="ChEBI" id="CHEBI:29033"/>
    </cofactor>
    <text evidence="6">Binds 1 Fe(2+) ion.</text>
</comment>
<dbReference type="InterPro" id="IPR023635">
    <property type="entry name" value="Peptide_deformylase"/>
</dbReference>
<reference evidence="8 9" key="1">
    <citation type="journal article" date="2015" name="Stand. Genomic Sci.">
        <title>Genomic Encyclopedia of Bacterial and Archaeal Type Strains, Phase III: the genomes of soil and plant-associated and newly described type strains.</title>
        <authorList>
            <person name="Whitman W.B."/>
            <person name="Woyke T."/>
            <person name="Klenk H.P."/>
            <person name="Zhou Y."/>
            <person name="Lilburn T.G."/>
            <person name="Beck B.J."/>
            <person name="De Vos P."/>
            <person name="Vandamme P."/>
            <person name="Eisen J.A."/>
            <person name="Garrity G."/>
            <person name="Hugenholtz P."/>
            <person name="Kyrpides N.C."/>
        </authorList>
    </citation>
    <scope>NUCLEOTIDE SEQUENCE [LARGE SCALE GENOMIC DNA]</scope>
    <source>
        <strain evidence="8 9">CECT 7306</strain>
    </source>
</reference>
<name>A0A3N1GAN8_9ACTN</name>
<evidence type="ECO:0000313" key="8">
    <source>
        <dbReference type="EMBL" id="ROP27313.1"/>
    </source>
</evidence>
<evidence type="ECO:0000256" key="6">
    <source>
        <dbReference type="HAMAP-Rule" id="MF_00163"/>
    </source>
</evidence>
<dbReference type="EC" id="3.5.1.88" evidence="6"/>
<dbReference type="PANTHER" id="PTHR10458:SF2">
    <property type="entry name" value="PEPTIDE DEFORMYLASE, MITOCHONDRIAL"/>
    <property type="match status" value="1"/>
</dbReference>
<dbReference type="GO" id="GO:0046872">
    <property type="term" value="F:metal ion binding"/>
    <property type="evidence" value="ECO:0007669"/>
    <property type="project" value="UniProtKB-KW"/>
</dbReference>
<comment type="function">
    <text evidence="6">Removes the formyl group from the N-terminal Met of newly synthesized proteins. Requires at least a dipeptide for an efficient rate of reaction. N-terminal L-methionine is a prerequisite for activity but the enzyme has broad specificity at other positions.</text>
</comment>
<keyword evidence="3 6" id="KW-0378">Hydrolase</keyword>
<evidence type="ECO:0000256" key="1">
    <source>
        <dbReference type="ARBA" id="ARBA00010759"/>
    </source>
</evidence>
<feature type="binding site" evidence="6">
    <location>
        <position position="161"/>
    </location>
    <ligand>
        <name>Fe cation</name>
        <dbReference type="ChEBI" id="CHEBI:24875"/>
    </ligand>
</feature>
<keyword evidence="2 6" id="KW-0479">Metal-binding</keyword>
<dbReference type="GO" id="GO:0006412">
    <property type="term" value="P:translation"/>
    <property type="evidence" value="ECO:0007669"/>
    <property type="project" value="UniProtKB-UniRule"/>
</dbReference>
<gene>
    <name evidence="6" type="primary">def</name>
    <name evidence="8" type="ORF">EDC03_2838</name>
</gene>
<evidence type="ECO:0000256" key="5">
    <source>
        <dbReference type="ARBA" id="ARBA00023004"/>
    </source>
</evidence>
<dbReference type="InterPro" id="IPR036821">
    <property type="entry name" value="Peptide_deformylase_sf"/>
</dbReference>
<keyword evidence="5 6" id="KW-0408">Iron</keyword>
<evidence type="ECO:0000256" key="2">
    <source>
        <dbReference type="ARBA" id="ARBA00022723"/>
    </source>
</evidence>
<dbReference type="NCBIfam" id="TIGR00079">
    <property type="entry name" value="pept_deformyl"/>
    <property type="match status" value="1"/>
</dbReference>
<dbReference type="InParanoid" id="A0A3N1GAN8"/>
<feature type="binding site" evidence="6">
    <location>
        <position position="165"/>
    </location>
    <ligand>
        <name>Fe cation</name>
        <dbReference type="ChEBI" id="CHEBI:24875"/>
    </ligand>
</feature>
<dbReference type="SUPFAM" id="SSF56420">
    <property type="entry name" value="Peptide deformylase"/>
    <property type="match status" value="1"/>
</dbReference>
<feature type="active site" evidence="6">
    <location>
        <position position="162"/>
    </location>
</feature>
<sequence length="192" mass="19846">MPSGEIEDTAGAPAPAPRDGDGPVGVVHPVVRDGDPVLHRPCAPVTVFDDALRQLEADMVASMYAADGVGLAANQIGVDARIFVMDCPDARGNRVVATVVNPVLKLPLLARRVTEDEGCLSVPGETAPVERAATAVVTGVDVFGEPVRVSTDGVAAVCLQHETDHLDGTLYVDRLDAPTRAAVLTAAGLAPR</sequence>
<dbReference type="PRINTS" id="PR01576">
    <property type="entry name" value="PDEFORMYLASE"/>
</dbReference>
<dbReference type="EMBL" id="RJKN01000007">
    <property type="protein sequence ID" value="ROP27313.1"/>
    <property type="molecule type" value="Genomic_DNA"/>
</dbReference>